<dbReference type="CDD" id="cd19495">
    <property type="entry name" value="Elp6"/>
    <property type="match status" value="1"/>
</dbReference>
<organism evidence="3 4">
    <name type="scientific">Favolaschia claudopus</name>
    <dbReference type="NCBI Taxonomy" id="2862362"/>
    <lineage>
        <taxon>Eukaryota</taxon>
        <taxon>Fungi</taxon>
        <taxon>Dikarya</taxon>
        <taxon>Basidiomycota</taxon>
        <taxon>Agaricomycotina</taxon>
        <taxon>Agaricomycetes</taxon>
        <taxon>Agaricomycetidae</taxon>
        <taxon>Agaricales</taxon>
        <taxon>Marasmiineae</taxon>
        <taxon>Mycenaceae</taxon>
        <taxon>Favolaschia</taxon>
    </lineage>
</organism>
<accession>A0AAW0AHK0</accession>
<proteinExistence type="inferred from homology"/>
<keyword evidence="4" id="KW-1185">Reference proteome</keyword>
<dbReference type="Pfam" id="PF09807">
    <property type="entry name" value="ELP6"/>
    <property type="match status" value="1"/>
</dbReference>
<dbReference type="PANTHER" id="PTHR16184:SF6">
    <property type="entry name" value="ELONGATOR COMPLEX PROTEIN 6"/>
    <property type="match status" value="1"/>
</dbReference>
<dbReference type="GO" id="GO:0033588">
    <property type="term" value="C:elongator holoenzyme complex"/>
    <property type="evidence" value="ECO:0007669"/>
    <property type="project" value="InterPro"/>
</dbReference>
<comment type="pathway">
    <text evidence="1">tRNA modification; 5-methoxycarbonylmethyl-2-thiouridine-tRNA biosynthesis.</text>
</comment>
<dbReference type="PANTHER" id="PTHR16184">
    <property type="entry name" value="ELONGATOR COMPLEX PROTEIN 6"/>
    <property type="match status" value="1"/>
</dbReference>
<dbReference type="AlphaFoldDB" id="A0AAW0AHK0"/>
<dbReference type="GO" id="GO:0002098">
    <property type="term" value="P:tRNA wobble uridine modification"/>
    <property type="evidence" value="ECO:0007669"/>
    <property type="project" value="InterPro"/>
</dbReference>
<reference evidence="3 4" key="1">
    <citation type="journal article" date="2024" name="J Genomics">
        <title>Draft genome sequencing and assembly of Favolaschia claudopus CIRM-BRFM 2984 isolated from oak limbs.</title>
        <authorList>
            <person name="Navarro D."/>
            <person name="Drula E."/>
            <person name="Chaduli D."/>
            <person name="Cazenave R."/>
            <person name="Ahrendt S."/>
            <person name="Wang J."/>
            <person name="Lipzen A."/>
            <person name="Daum C."/>
            <person name="Barry K."/>
            <person name="Grigoriev I.V."/>
            <person name="Favel A."/>
            <person name="Rosso M.N."/>
            <person name="Martin F."/>
        </authorList>
    </citation>
    <scope>NUCLEOTIDE SEQUENCE [LARGE SCALE GENOMIC DNA]</scope>
    <source>
        <strain evidence="3 4">CIRM-BRFM 2984</strain>
    </source>
</reference>
<gene>
    <name evidence="3" type="ORF">R3P38DRAFT_3020421</name>
</gene>
<comment type="similarity">
    <text evidence="2">Belongs to the ELP6 family.</text>
</comment>
<feature type="non-terminal residue" evidence="3">
    <location>
        <position position="1"/>
    </location>
</feature>
<dbReference type="Proteomes" id="UP001362999">
    <property type="component" value="Unassembled WGS sequence"/>
</dbReference>
<dbReference type="EMBL" id="JAWWNJ010000066">
    <property type="protein sequence ID" value="KAK7012272.1"/>
    <property type="molecule type" value="Genomic_DNA"/>
</dbReference>
<evidence type="ECO:0000313" key="4">
    <source>
        <dbReference type="Proteomes" id="UP001362999"/>
    </source>
</evidence>
<dbReference type="Gene3D" id="3.40.50.300">
    <property type="entry name" value="P-loop containing nucleotide triphosphate hydrolases"/>
    <property type="match status" value="1"/>
</dbReference>
<dbReference type="InterPro" id="IPR027417">
    <property type="entry name" value="P-loop_NTPase"/>
</dbReference>
<sequence>MLSPFDLPAGILLLVTDQLSSPADFVLYRAVFDHLKAAKSDKVTKAIVLSVSPDRARWAAVAAKSNIQLDQKLTTGAFTFVDVISPKSEPDLRPAFDTVVSELGKSGGADVLVVVDDLATLEWTGTPVLDLTCFCRALAAACRKANATLLIRQHVLTPSTTEPILEDLFRTLHHMCTYHMEVLPLSSGRSGAVSGQVALHIGPGTVRAGVKLYPRSSAIHYKLADTGALFFERGTASGVL</sequence>
<comment type="caution">
    <text evidence="3">The sequence shown here is derived from an EMBL/GenBank/DDBJ whole genome shotgun (WGS) entry which is preliminary data.</text>
</comment>
<name>A0AAW0AHK0_9AGAR</name>
<evidence type="ECO:0000256" key="1">
    <source>
        <dbReference type="ARBA" id="ARBA00005043"/>
    </source>
</evidence>
<dbReference type="InterPro" id="IPR018627">
    <property type="entry name" value="ELP6"/>
</dbReference>
<evidence type="ECO:0000256" key="2">
    <source>
        <dbReference type="ARBA" id="ARBA00008837"/>
    </source>
</evidence>
<evidence type="ECO:0000313" key="3">
    <source>
        <dbReference type="EMBL" id="KAK7012272.1"/>
    </source>
</evidence>
<evidence type="ECO:0008006" key="5">
    <source>
        <dbReference type="Google" id="ProtNLM"/>
    </source>
</evidence>
<protein>
    <recommendedName>
        <fullName evidence="5">Elongator complex protein 5</fullName>
    </recommendedName>
</protein>